<accession>A0ABU2RWZ8</accession>
<dbReference type="RefSeq" id="WP_311614929.1">
    <property type="nucleotide sequence ID" value="NZ_JAVREV010000001.1"/>
</dbReference>
<organism evidence="1 2">
    <name type="scientific">Streptomyces johnsoniae</name>
    <dbReference type="NCBI Taxonomy" id="3075532"/>
    <lineage>
        <taxon>Bacteria</taxon>
        <taxon>Bacillati</taxon>
        <taxon>Actinomycetota</taxon>
        <taxon>Actinomycetes</taxon>
        <taxon>Kitasatosporales</taxon>
        <taxon>Streptomycetaceae</taxon>
        <taxon>Streptomyces</taxon>
    </lineage>
</organism>
<dbReference type="PROSITE" id="PS51257">
    <property type="entry name" value="PROKAR_LIPOPROTEIN"/>
    <property type="match status" value="1"/>
</dbReference>
<sequence>MRGLTGSLLFLAILGVSGCGTEEAGQAEEPGAAQPSTEEFVAADRVCDGAFSRVARDLEGLTGAVEFVDRPALGESFDIPAFIRALRETQGAEEQLCRVFTPTSGILPALEVFFGWEPPDDGTESTTEDGTVLRYDTGESALSRNQSAVITFPCTVEGRNGDLLKARLASPRGGEPDDRITVLNAASLAIARGFGCLDESGLTTGPPQRLEP</sequence>
<evidence type="ECO:0000313" key="2">
    <source>
        <dbReference type="Proteomes" id="UP001183615"/>
    </source>
</evidence>
<comment type="caution">
    <text evidence="1">The sequence shown here is derived from an EMBL/GenBank/DDBJ whole genome shotgun (WGS) entry which is preliminary data.</text>
</comment>
<keyword evidence="2" id="KW-1185">Reference proteome</keyword>
<proteinExistence type="predicted"/>
<gene>
    <name evidence="1" type="ORF">RM779_01490</name>
</gene>
<evidence type="ECO:0008006" key="3">
    <source>
        <dbReference type="Google" id="ProtNLM"/>
    </source>
</evidence>
<dbReference type="EMBL" id="JAVREV010000001">
    <property type="protein sequence ID" value="MDT0441276.1"/>
    <property type="molecule type" value="Genomic_DNA"/>
</dbReference>
<protein>
    <recommendedName>
        <fullName evidence="3">Lipoprotein</fullName>
    </recommendedName>
</protein>
<name>A0ABU2RWZ8_9ACTN</name>
<reference evidence="2" key="1">
    <citation type="submission" date="2023-07" db="EMBL/GenBank/DDBJ databases">
        <title>30 novel species of actinomycetes from the DSMZ collection.</title>
        <authorList>
            <person name="Nouioui I."/>
        </authorList>
    </citation>
    <scope>NUCLEOTIDE SEQUENCE [LARGE SCALE GENOMIC DNA]</scope>
    <source>
        <strain evidence="2">DSM 41886</strain>
    </source>
</reference>
<evidence type="ECO:0000313" key="1">
    <source>
        <dbReference type="EMBL" id="MDT0441276.1"/>
    </source>
</evidence>
<dbReference type="Proteomes" id="UP001183615">
    <property type="component" value="Unassembled WGS sequence"/>
</dbReference>